<organism evidence="2">
    <name type="scientific">Dechloromonas aromatica (strain RCB)</name>
    <dbReference type="NCBI Taxonomy" id="159087"/>
    <lineage>
        <taxon>Bacteria</taxon>
        <taxon>Pseudomonadati</taxon>
        <taxon>Pseudomonadota</taxon>
        <taxon>Betaproteobacteria</taxon>
        <taxon>Rhodocyclales</taxon>
        <taxon>Azonexaceae</taxon>
        <taxon>Dechloromonas</taxon>
    </lineage>
</organism>
<proteinExistence type="predicted"/>
<dbReference type="KEGG" id="dar:Daro_0691"/>
<protein>
    <submittedName>
        <fullName evidence="2">Uncharacterized protein</fullName>
    </submittedName>
</protein>
<gene>
    <name evidence="2" type="ordered locus">Daro_0691</name>
</gene>
<reference evidence="2" key="1">
    <citation type="submission" date="2005-08" db="EMBL/GenBank/DDBJ databases">
        <title>Complete sequence of Dechloromonas aromatica RCB.</title>
        <authorList>
            <person name="Salinero K.K."/>
            <person name="Copeland A."/>
            <person name="Lucas S."/>
            <person name="Lapidus A."/>
            <person name="Barry K."/>
            <person name="Detter J.C."/>
            <person name="Glavina T."/>
            <person name="Hammon N."/>
            <person name="Israni S."/>
            <person name="Pitluck S."/>
            <person name="Di Bartolo G."/>
            <person name="Trong S."/>
            <person name="Schmutz J."/>
            <person name="Larimer F."/>
            <person name="Land M."/>
            <person name="Ivanova N."/>
            <person name="Richardson P."/>
        </authorList>
    </citation>
    <scope>NUCLEOTIDE SEQUENCE</scope>
    <source>
        <strain evidence="2">RCB</strain>
    </source>
</reference>
<keyword evidence="1" id="KW-0175">Coiled coil</keyword>
<sequence>MLRGEREFCRYETFSQQCNGLRMSASAHSAVDECSNLSRHLQFSNCLARLGNHQRSKIMELNPATSASNLGHVDATVASEEELEKGKIFLDASIAAERLTKRAETTALAVIAAEAIVQMALSAVTVVAGTLDRSAQETLLAAKKAAAKTLQVAKEDAEETLVLAREVAKELLEEARRKSKGHAAPTQGQLEDS</sequence>
<dbReference type="AlphaFoldDB" id="Q47I84"/>
<accession>Q47I84</accession>
<evidence type="ECO:0000256" key="1">
    <source>
        <dbReference type="SAM" id="Coils"/>
    </source>
</evidence>
<dbReference type="HOGENOM" id="CLU_1406706_0_0_4"/>
<evidence type="ECO:0000313" key="2">
    <source>
        <dbReference type="EMBL" id="AAZ45447.1"/>
    </source>
</evidence>
<feature type="coiled-coil region" evidence="1">
    <location>
        <begin position="140"/>
        <end position="174"/>
    </location>
</feature>
<name>Q47I84_DECAR</name>
<dbReference type="EMBL" id="CP000089">
    <property type="protein sequence ID" value="AAZ45447.1"/>
    <property type="molecule type" value="Genomic_DNA"/>
</dbReference>